<keyword evidence="2" id="KW-0472">Membrane</keyword>
<feature type="compositionally biased region" description="Pro residues" evidence="1">
    <location>
        <begin position="717"/>
        <end position="732"/>
    </location>
</feature>
<evidence type="ECO:0000256" key="2">
    <source>
        <dbReference type="SAM" id="Phobius"/>
    </source>
</evidence>
<gene>
    <name evidence="4" type="ORF">GCM10023321_45680</name>
</gene>
<keyword evidence="2" id="KW-0812">Transmembrane</keyword>
<dbReference type="Gene3D" id="2.160.20.10">
    <property type="entry name" value="Single-stranded right-handed beta-helix, Pectin lyase-like"/>
    <property type="match status" value="1"/>
</dbReference>
<dbReference type="EMBL" id="BAABJP010000024">
    <property type="protein sequence ID" value="GAA5161446.1"/>
    <property type="molecule type" value="Genomic_DNA"/>
</dbReference>
<keyword evidence="3" id="KW-0732">Signal</keyword>
<proteinExistence type="predicted"/>
<dbReference type="Proteomes" id="UP001428817">
    <property type="component" value="Unassembled WGS sequence"/>
</dbReference>
<dbReference type="SUPFAM" id="SSF51126">
    <property type="entry name" value="Pectin lyase-like"/>
    <property type="match status" value="1"/>
</dbReference>
<dbReference type="InterPro" id="IPR011050">
    <property type="entry name" value="Pectin_lyase_fold/virulence"/>
</dbReference>
<protein>
    <recommendedName>
        <fullName evidence="6">Right-handed parallel beta-helix repeat-containing protein</fullName>
    </recommendedName>
</protein>
<comment type="caution">
    <text evidence="4">The sequence shown here is derived from an EMBL/GenBank/DDBJ whole genome shotgun (WGS) entry which is preliminary data.</text>
</comment>
<sequence>MSRLVIVLVAVTGLAVTAGLLAGPALAADPAGPLPAAGRNGPALAADRVVLAAGRAGPAQVFPAQDPAPEPDPPSEPEPTGNPEPTSEPEPTRDPRPDPEPPRATQRPAPDPAAEAAEAAREEAARLARERAEAEAKAAKAAAKAAAQAAKAAAELAAAQRRAAEAWDSHGRPRRMLLVRELTVDVVSGGRLAARVPRGGGVMTLGALNRLAPSGWVALAGDSARLSSAVVLGPGTALDLAGVRTLRLDGGATLPEAASIYTGGGRLSARSVTVTSAVPGTENPMPPAAGRPFIVVTNGGRLDATDATFSDLGTLPADVEPRTGVQLNQGASGSLVRTTLARNTVGLRLSGSRSVRLDGLALAESAGDGLVLLGDLATTLRGVRAERNGGNGVLVRGAEADRAISEISTAGNKAYGLAVVGLVRARISGIATEGDGAGGLRLANVTQPVVTDFTATDQPVGIFTHVGSNGLVVDRARIAGGRRGMLIEKSTTGLQVRDTWIDRTAGVGMSVGGRDVSLTKVSVTGARTAIKLERGAAGFTAAGLSLSGGRDGLVASPGSTRVVLRDLVADNVGNDAVRTFSPDTQILGGRITGGDTGIVAAAAVSVTDTAVTRVHTGLRSRGAAPVTAERLGVAALAVGVDAAPGSPVHLRDSKVHALEALRGEVLPVGFNDLSLPPLNVLGAIGVPLIALALLLELVHVARQRRVRAGGTGRGRTPPMPPRPPVPPRPSVPVPAGAG</sequence>
<feature type="region of interest" description="Disordered" evidence="1">
    <location>
        <begin position="707"/>
        <end position="738"/>
    </location>
</feature>
<evidence type="ECO:0000313" key="4">
    <source>
        <dbReference type="EMBL" id="GAA5161446.1"/>
    </source>
</evidence>
<feature type="compositionally biased region" description="Pro residues" evidence="1">
    <location>
        <begin position="66"/>
        <end position="88"/>
    </location>
</feature>
<dbReference type="InterPro" id="IPR012334">
    <property type="entry name" value="Pectin_lyas_fold"/>
</dbReference>
<reference evidence="5" key="1">
    <citation type="journal article" date="2019" name="Int. J. Syst. Evol. Microbiol.">
        <title>The Global Catalogue of Microorganisms (GCM) 10K type strain sequencing project: providing services to taxonomists for standard genome sequencing and annotation.</title>
        <authorList>
            <consortium name="The Broad Institute Genomics Platform"/>
            <consortium name="The Broad Institute Genome Sequencing Center for Infectious Disease"/>
            <person name="Wu L."/>
            <person name="Ma J."/>
        </authorList>
    </citation>
    <scope>NUCLEOTIDE SEQUENCE [LARGE SCALE GENOMIC DNA]</scope>
    <source>
        <strain evidence="5">JCM 18303</strain>
    </source>
</reference>
<feature type="transmembrane region" description="Helical" evidence="2">
    <location>
        <begin position="680"/>
        <end position="698"/>
    </location>
</feature>
<keyword evidence="2" id="KW-1133">Transmembrane helix</keyword>
<feature type="chain" id="PRO_5046890904" description="Right-handed parallel beta-helix repeat-containing protein" evidence="3">
    <location>
        <begin position="28"/>
        <end position="738"/>
    </location>
</feature>
<evidence type="ECO:0000256" key="3">
    <source>
        <dbReference type="SAM" id="SignalP"/>
    </source>
</evidence>
<feature type="signal peptide" evidence="3">
    <location>
        <begin position="1"/>
        <end position="27"/>
    </location>
</feature>
<evidence type="ECO:0000313" key="5">
    <source>
        <dbReference type="Proteomes" id="UP001428817"/>
    </source>
</evidence>
<dbReference type="RefSeq" id="WP_185060071.1">
    <property type="nucleotide sequence ID" value="NZ_BAABJP010000024.1"/>
</dbReference>
<feature type="compositionally biased region" description="Basic and acidic residues" evidence="1">
    <location>
        <begin position="118"/>
        <end position="132"/>
    </location>
</feature>
<accession>A0ABP9QGA0</accession>
<evidence type="ECO:0008006" key="6">
    <source>
        <dbReference type="Google" id="ProtNLM"/>
    </source>
</evidence>
<feature type="compositionally biased region" description="Basic and acidic residues" evidence="1">
    <location>
        <begin position="90"/>
        <end position="101"/>
    </location>
</feature>
<evidence type="ECO:0000256" key="1">
    <source>
        <dbReference type="SAM" id="MobiDB-lite"/>
    </source>
</evidence>
<name>A0ABP9QGA0_9PSEU</name>
<feature type="region of interest" description="Disordered" evidence="1">
    <location>
        <begin position="60"/>
        <end position="132"/>
    </location>
</feature>
<organism evidence="4 5">
    <name type="scientific">Pseudonocardia eucalypti</name>
    <dbReference type="NCBI Taxonomy" id="648755"/>
    <lineage>
        <taxon>Bacteria</taxon>
        <taxon>Bacillati</taxon>
        <taxon>Actinomycetota</taxon>
        <taxon>Actinomycetes</taxon>
        <taxon>Pseudonocardiales</taxon>
        <taxon>Pseudonocardiaceae</taxon>
        <taxon>Pseudonocardia</taxon>
    </lineage>
</organism>
<keyword evidence="5" id="KW-1185">Reference proteome</keyword>